<gene>
    <name evidence="13" type="ORF">HanXRQr2_Chr10g0454041</name>
</gene>
<dbReference type="Gene3D" id="2.60.200.40">
    <property type="match status" value="1"/>
</dbReference>
<reference evidence="13" key="2">
    <citation type="submission" date="2020-06" db="EMBL/GenBank/DDBJ databases">
        <title>Helianthus annuus Genome sequencing and assembly Release 2.</title>
        <authorList>
            <person name="Gouzy J."/>
            <person name="Langlade N."/>
            <person name="Munos S."/>
        </authorList>
    </citation>
    <scope>NUCLEOTIDE SEQUENCE</scope>
    <source>
        <tissue evidence="13">Leaves</tissue>
    </source>
</reference>
<dbReference type="InterPro" id="IPR016961">
    <property type="entry name" value="Diacylglycerol_kinase_pln"/>
</dbReference>
<evidence type="ECO:0000256" key="6">
    <source>
        <dbReference type="ARBA" id="ARBA00022821"/>
    </source>
</evidence>
<evidence type="ECO:0000256" key="8">
    <source>
        <dbReference type="ARBA" id="ARBA00023016"/>
    </source>
</evidence>
<dbReference type="InterPro" id="IPR000756">
    <property type="entry name" value="Diacylglycerol_kin_accessory"/>
</dbReference>
<dbReference type="GO" id="GO:0016020">
    <property type="term" value="C:membrane"/>
    <property type="evidence" value="ECO:0000318"/>
    <property type="project" value="GO_Central"/>
</dbReference>
<dbReference type="GO" id="GO:0004143">
    <property type="term" value="F:ATP-dependent diacylglycerol kinase activity"/>
    <property type="evidence" value="ECO:0000318"/>
    <property type="project" value="GO_Central"/>
</dbReference>
<comment type="subunit">
    <text evidence="2 9">Monomer.</text>
</comment>
<dbReference type="PANTHER" id="PTHR11255:SF100">
    <property type="entry name" value="DIACYLGLYCEROL KINASE"/>
    <property type="match status" value="1"/>
</dbReference>
<protein>
    <recommendedName>
        <fullName evidence="9 10">Diacylglycerol kinase</fullName>
        <ecNumber evidence="9 10">2.7.1.107</ecNumber>
    </recommendedName>
</protein>
<dbReference type="SMART" id="SM00046">
    <property type="entry name" value="DAGKc"/>
    <property type="match status" value="1"/>
</dbReference>
<keyword evidence="7 9" id="KW-0067">ATP-binding</keyword>
<keyword evidence="5 9" id="KW-0418">Kinase</keyword>
<evidence type="ECO:0000256" key="7">
    <source>
        <dbReference type="ARBA" id="ARBA00022840"/>
    </source>
</evidence>
<dbReference type="InterPro" id="IPR016064">
    <property type="entry name" value="NAD/diacylglycerol_kinase_sf"/>
</dbReference>
<evidence type="ECO:0000256" key="10">
    <source>
        <dbReference type="RuleBase" id="RU361128"/>
    </source>
</evidence>
<evidence type="ECO:0000256" key="9">
    <source>
        <dbReference type="PIRNR" id="PIRNR030829"/>
    </source>
</evidence>
<dbReference type="GO" id="GO:0035556">
    <property type="term" value="P:intracellular signal transduction"/>
    <property type="evidence" value="ECO:0000318"/>
    <property type="project" value="GO_Central"/>
</dbReference>
<dbReference type="EC" id="2.7.1.107" evidence="9 10"/>
<feature type="domain" description="DAGKc" evidence="12">
    <location>
        <begin position="80"/>
        <end position="235"/>
    </location>
</feature>
<keyword evidence="4 9" id="KW-0547">Nucleotide-binding</keyword>
<organism evidence="13 14">
    <name type="scientific">Helianthus annuus</name>
    <name type="common">Common sunflower</name>
    <dbReference type="NCBI Taxonomy" id="4232"/>
    <lineage>
        <taxon>Eukaryota</taxon>
        <taxon>Viridiplantae</taxon>
        <taxon>Streptophyta</taxon>
        <taxon>Embryophyta</taxon>
        <taxon>Tracheophyta</taxon>
        <taxon>Spermatophyta</taxon>
        <taxon>Magnoliopsida</taxon>
        <taxon>eudicotyledons</taxon>
        <taxon>Gunneridae</taxon>
        <taxon>Pentapetalae</taxon>
        <taxon>asterids</taxon>
        <taxon>campanulids</taxon>
        <taxon>Asterales</taxon>
        <taxon>Asteraceae</taxon>
        <taxon>Asteroideae</taxon>
        <taxon>Heliantheae alliance</taxon>
        <taxon>Heliantheae</taxon>
        <taxon>Helianthus</taxon>
    </lineage>
</organism>
<dbReference type="InterPro" id="IPR017438">
    <property type="entry name" value="ATP-NAD_kinase_N"/>
</dbReference>
<dbReference type="PROSITE" id="PS50146">
    <property type="entry name" value="DAGK"/>
    <property type="match status" value="1"/>
</dbReference>
<dbReference type="Pfam" id="PF00609">
    <property type="entry name" value="DAGK_acc"/>
    <property type="match status" value="1"/>
</dbReference>
<dbReference type="FunFam" id="2.60.200.40:FF:000011">
    <property type="entry name" value="diacylglycerol kinase"/>
    <property type="match status" value="1"/>
</dbReference>
<dbReference type="Gramene" id="mRNA:HanXRQr2_Chr10g0454041">
    <property type="protein sequence ID" value="mRNA:HanXRQr2_Chr10g0454041"/>
    <property type="gene ID" value="HanXRQr2_Chr10g0454041"/>
</dbReference>
<dbReference type="AlphaFoldDB" id="A0A9K3N598"/>
<keyword evidence="3 9" id="KW-0808">Transferase</keyword>
<evidence type="ECO:0000259" key="12">
    <source>
        <dbReference type="PROSITE" id="PS50146"/>
    </source>
</evidence>
<keyword evidence="8 9" id="KW-0346">Stress response</keyword>
<evidence type="ECO:0000313" key="13">
    <source>
        <dbReference type="EMBL" id="KAF5787549.1"/>
    </source>
</evidence>
<evidence type="ECO:0000256" key="5">
    <source>
        <dbReference type="ARBA" id="ARBA00022777"/>
    </source>
</evidence>
<accession>A0A9K3N598</accession>
<dbReference type="GO" id="GO:0046486">
    <property type="term" value="P:glycerolipid metabolic process"/>
    <property type="evidence" value="ECO:0000318"/>
    <property type="project" value="GO_Central"/>
</dbReference>
<proteinExistence type="inferred from homology"/>
<evidence type="ECO:0000256" key="3">
    <source>
        <dbReference type="ARBA" id="ARBA00022679"/>
    </source>
</evidence>
<keyword evidence="14" id="KW-1185">Reference proteome</keyword>
<keyword evidence="6 9" id="KW-0611">Plant defense</keyword>
<dbReference type="GO" id="GO:0007200">
    <property type="term" value="P:phospholipase C-activating G protein-coupled receptor signaling pathway"/>
    <property type="evidence" value="ECO:0007669"/>
    <property type="project" value="UniProtKB-UniRule"/>
</dbReference>
<evidence type="ECO:0000313" key="14">
    <source>
        <dbReference type="Proteomes" id="UP000215914"/>
    </source>
</evidence>
<dbReference type="SUPFAM" id="SSF111331">
    <property type="entry name" value="NAD kinase/diacylglycerol kinase-like"/>
    <property type="match status" value="1"/>
</dbReference>
<evidence type="ECO:0000256" key="11">
    <source>
        <dbReference type="SAM" id="MobiDB-lite"/>
    </source>
</evidence>
<dbReference type="PIRSF" id="PIRSF030829">
    <property type="entry name" value="Diacylglycerol_kinase_pln"/>
    <property type="match status" value="1"/>
</dbReference>
<dbReference type="Proteomes" id="UP000215914">
    <property type="component" value="Unassembled WGS sequence"/>
</dbReference>
<sequence length="493" mass="55074">MDSSKPEPSMNKTSSKSSSVIDSIKGCTLSGMRVPKEELRRKITMPEYLRFAIRDAMASKDIEAGKHHYEEGGDTSTLVAPESPLVVFVNSKSGGRQGSELQSRLQEFMGDEQVFDLHNVKPHEFVQYGLACMESIAALGDCCAQETRERLRIVVAGGDGTVGWVLGCLGELHERGRDPVPPTAIIPLGTGNDLSRSFGWGGSFSIKWKKAIKRVLDRAINAPLARLDSWNLVISMPAGAQLDTPYALKQTEEVVLDKDLEIEGHLPKEVSCYQGVFYNYFSIGMDAQVAYGFHQLRNEKPYLAHGRIANKIIYSGYCCKQGWFFTPCINDPGLRQECILVTMGLKNILRMHIKRLNSPNWELINLPANIRSIVALNLPSYASGRNPWGNLKPEYLEKKGFVEANSDDGLLEIFGFKQGWHASLVMVDLISAKHIAQAAAIRFELRGGTWRECFMQVDGEPWKQPMNNEYSTFLDIKRVPFQSILVKGENNHS</sequence>
<evidence type="ECO:0000256" key="2">
    <source>
        <dbReference type="ARBA" id="ARBA00011245"/>
    </source>
</evidence>
<dbReference type="Pfam" id="PF00781">
    <property type="entry name" value="DAGK_cat"/>
    <property type="match status" value="1"/>
</dbReference>
<dbReference type="EMBL" id="MNCJ02000325">
    <property type="protein sequence ID" value="KAF5787549.1"/>
    <property type="molecule type" value="Genomic_DNA"/>
</dbReference>
<comment type="function">
    <text evidence="9">Phosphorylates the second messenger diacylglycerol (DAG) to generate phosphatidic acid (PA), another important signaling molecule. PA is required for plant development and responses to abiotic stress and pathogen attack.</text>
</comment>
<dbReference type="FunFam" id="3.40.50.10330:FF:000023">
    <property type="entry name" value="diacylglycerol kinase"/>
    <property type="match status" value="1"/>
</dbReference>
<dbReference type="InterPro" id="IPR037607">
    <property type="entry name" value="DGK"/>
</dbReference>
<comment type="similarity">
    <text evidence="1 9 10">Belongs to the eukaryotic diacylglycerol kinase family.</text>
</comment>
<dbReference type="GO" id="GO:0005524">
    <property type="term" value="F:ATP binding"/>
    <property type="evidence" value="ECO:0007669"/>
    <property type="project" value="UniProtKB-UniRule"/>
</dbReference>
<reference evidence="13" key="1">
    <citation type="journal article" date="2017" name="Nature">
        <title>The sunflower genome provides insights into oil metabolism, flowering and Asterid evolution.</title>
        <authorList>
            <person name="Badouin H."/>
            <person name="Gouzy J."/>
            <person name="Grassa C.J."/>
            <person name="Murat F."/>
            <person name="Staton S.E."/>
            <person name="Cottret L."/>
            <person name="Lelandais-Briere C."/>
            <person name="Owens G.L."/>
            <person name="Carrere S."/>
            <person name="Mayjonade B."/>
            <person name="Legrand L."/>
            <person name="Gill N."/>
            <person name="Kane N.C."/>
            <person name="Bowers J.E."/>
            <person name="Hubner S."/>
            <person name="Bellec A."/>
            <person name="Berard A."/>
            <person name="Berges H."/>
            <person name="Blanchet N."/>
            <person name="Boniface M.C."/>
            <person name="Brunel D."/>
            <person name="Catrice O."/>
            <person name="Chaidir N."/>
            <person name="Claudel C."/>
            <person name="Donnadieu C."/>
            <person name="Faraut T."/>
            <person name="Fievet G."/>
            <person name="Helmstetter N."/>
            <person name="King M."/>
            <person name="Knapp S.J."/>
            <person name="Lai Z."/>
            <person name="Le Paslier M.C."/>
            <person name="Lippi Y."/>
            <person name="Lorenzon L."/>
            <person name="Mandel J.R."/>
            <person name="Marage G."/>
            <person name="Marchand G."/>
            <person name="Marquand E."/>
            <person name="Bret-Mestries E."/>
            <person name="Morien E."/>
            <person name="Nambeesan S."/>
            <person name="Nguyen T."/>
            <person name="Pegot-Espagnet P."/>
            <person name="Pouilly N."/>
            <person name="Raftis F."/>
            <person name="Sallet E."/>
            <person name="Schiex T."/>
            <person name="Thomas J."/>
            <person name="Vandecasteele C."/>
            <person name="Vares D."/>
            <person name="Vear F."/>
            <person name="Vautrin S."/>
            <person name="Crespi M."/>
            <person name="Mangin B."/>
            <person name="Burke J.M."/>
            <person name="Salse J."/>
            <person name="Munos S."/>
            <person name="Vincourt P."/>
            <person name="Rieseberg L.H."/>
            <person name="Langlade N.B."/>
        </authorList>
    </citation>
    <scope>NUCLEOTIDE SEQUENCE</scope>
    <source>
        <tissue evidence="13">Leaves</tissue>
    </source>
</reference>
<evidence type="ECO:0000256" key="1">
    <source>
        <dbReference type="ARBA" id="ARBA00009280"/>
    </source>
</evidence>
<evidence type="ECO:0000256" key="4">
    <source>
        <dbReference type="ARBA" id="ARBA00022741"/>
    </source>
</evidence>
<feature type="region of interest" description="Disordered" evidence="11">
    <location>
        <begin position="1"/>
        <end position="21"/>
    </location>
</feature>
<dbReference type="SMART" id="SM00045">
    <property type="entry name" value="DAGKa"/>
    <property type="match status" value="1"/>
</dbReference>
<comment type="catalytic activity">
    <reaction evidence="9 10">
        <text>a 1,2-diacyl-sn-glycerol + ATP = a 1,2-diacyl-sn-glycero-3-phosphate + ADP + H(+)</text>
        <dbReference type="Rhea" id="RHEA:10272"/>
        <dbReference type="ChEBI" id="CHEBI:15378"/>
        <dbReference type="ChEBI" id="CHEBI:17815"/>
        <dbReference type="ChEBI" id="CHEBI:30616"/>
        <dbReference type="ChEBI" id="CHEBI:58608"/>
        <dbReference type="ChEBI" id="CHEBI:456216"/>
        <dbReference type="EC" id="2.7.1.107"/>
    </reaction>
</comment>
<dbReference type="GO" id="GO:0006952">
    <property type="term" value="P:defense response"/>
    <property type="evidence" value="ECO:0007669"/>
    <property type="project" value="UniProtKB-UniRule"/>
</dbReference>
<name>A0A9K3N598_HELAN</name>
<dbReference type="InterPro" id="IPR001206">
    <property type="entry name" value="Diacylglycerol_kinase_cat_dom"/>
</dbReference>
<dbReference type="PANTHER" id="PTHR11255">
    <property type="entry name" value="DIACYLGLYCEROL KINASE"/>
    <property type="match status" value="1"/>
</dbReference>
<dbReference type="Gene3D" id="3.40.50.10330">
    <property type="entry name" value="Probable inorganic polyphosphate/atp-NAD kinase, domain 1"/>
    <property type="match status" value="1"/>
</dbReference>
<comment type="caution">
    <text evidence="13">The sequence shown here is derived from an EMBL/GenBank/DDBJ whole genome shotgun (WGS) entry which is preliminary data.</text>
</comment>